<reference evidence="1" key="1">
    <citation type="journal article" date="2021" name="Microorganisms">
        <title>Acidisoma silvae sp. nov. and Acidisomacellulosilytica sp. nov., Two Acidophilic Bacteria Isolated from Decaying Wood, Hydrolyzing Cellulose and Producing Poly-3-hydroxybutyrate.</title>
        <authorList>
            <person name="Mieszkin S."/>
            <person name="Pouder E."/>
            <person name="Uroz S."/>
            <person name="Simon-Colin C."/>
            <person name="Alain K."/>
        </authorList>
    </citation>
    <scope>NUCLEOTIDE SEQUENCE</scope>
    <source>
        <strain evidence="1">HW T2.11</strain>
    </source>
</reference>
<accession>A0A963YWG4</accession>
<keyword evidence="2" id="KW-1185">Reference proteome</keyword>
<protein>
    <submittedName>
        <fullName evidence="1">Uncharacterized protein</fullName>
    </submittedName>
</protein>
<evidence type="ECO:0000313" key="1">
    <source>
        <dbReference type="EMBL" id="MCB8878246.1"/>
    </source>
</evidence>
<comment type="caution">
    <text evidence="1">The sequence shown here is derived from an EMBL/GenBank/DDBJ whole genome shotgun (WGS) entry which is preliminary data.</text>
</comment>
<dbReference type="AlphaFoldDB" id="A0A963YWG4"/>
<organism evidence="1 2">
    <name type="scientific">Acidisoma silvae</name>
    <dbReference type="NCBI Taxonomy" id="2802396"/>
    <lineage>
        <taxon>Bacteria</taxon>
        <taxon>Pseudomonadati</taxon>
        <taxon>Pseudomonadota</taxon>
        <taxon>Alphaproteobacteria</taxon>
        <taxon>Acetobacterales</taxon>
        <taxon>Acidocellaceae</taxon>
        <taxon>Acidisoma</taxon>
    </lineage>
</organism>
<evidence type="ECO:0000313" key="2">
    <source>
        <dbReference type="Proteomes" id="UP000708298"/>
    </source>
</evidence>
<reference evidence="1" key="2">
    <citation type="submission" date="2021-01" db="EMBL/GenBank/DDBJ databases">
        <authorList>
            <person name="Mieszkin S."/>
            <person name="Pouder E."/>
            <person name="Alain K."/>
        </authorList>
    </citation>
    <scope>NUCLEOTIDE SEQUENCE</scope>
    <source>
        <strain evidence="1">HW T2.11</strain>
    </source>
</reference>
<dbReference type="Proteomes" id="UP000708298">
    <property type="component" value="Unassembled WGS sequence"/>
</dbReference>
<gene>
    <name evidence="1" type="ORF">ASILVAE211_23890</name>
</gene>
<proteinExistence type="predicted"/>
<dbReference type="RefSeq" id="WP_227323891.1">
    <property type="nucleotide sequence ID" value="NZ_JAESVB010000027.1"/>
</dbReference>
<name>A0A963YWG4_9PROT</name>
<sequence length="90" mass="9943">MSQHDPETLGLPPICYIRHPTSGETVAILRNEDGYRSPQTLCSPKCLNAKLSPAPTEAQINAMKHGSLMGWDTPGADPAFWARLREADRR</sequence>
<dbReference type="EMBL" id="JAESVB010000027">
    <property type="protein sequence ID" value="MCB8878246.1"/>
    <property type="molecule type" value="Genomic_DNA"/>
</dbReference>